<dbReference type="AlphaFoldDB" id="A0A1Y2LU93"/>
<sequence>MHSGTWETGTTLLVPGNLDRRLAATWLQQAGTSRSAHPTGSLPCARQRHQFKHPCHDLPFPLISTTAAWAASTTSYFSVRKEQFDEIGREKRAVVDYRKKPVIPVVEIEMHLEWRSRCEG</sequence>
<gene>
    <name evidence="1" type="ORF">B5807_08506</name>
</gene>
<name>A0A1Y2LU93_EPING</name>
<reference evidence="1 2" key="1">
    <citation type="journal article" date="2017" name="Genome Announc.">
        <title>Genome sequence of the saprophytic ascomycete Epicoccum nigrum ICMP 19927 strain isolated from New Zealand.</title>
        <authorList>
            <person name="Fokin M."/>
            <person name="Fleetwood D."/>
            <person name="Weir B.S."/>
            <person name="Villas-Boas S.G."/>
        </authorList>
    </citation>
    <scope>NUCLEOTIDE SEQUENCE [LARGE SCALE GENOMIC DNA]</scope>
    <source>
        <strain evidence="1 2">ICMP 19927</strain>
    </source>
</reference>
<dbReference type="InParanoid" id="A0A1Y2LU93"/>
<dbReference type="Proteomes" id="UP000193240">
    <property type="component" value="Unassembled WGS sequence"/>
</dbReference>
<dbReference type="EMBL" id="KZ107851">
    <property type="protein sequence ID" value="OSS46598.1"/>
    <property type="molecule type" value="Genomic_DNA"/>
</dbReference>
<organism evidence="1 2">
    <name type="scientific">Epicoccum nigrum</name>
    <name type="common">Soil fungus</name>
    <name type="synonym">Epicoccum purpurascens</name>
    <dbReference type="NCBI Taxonomy" id="105696"/>
    <lineage>
        <taxon>Eukaryota</taxon>
        <taxon>Fungi</taxon>
        <taxon>Dikarya</taxon>
        <taxon>Ascomycota</taxon>
        <taxon>Pezizomycotina</taxon>
        <taxon>Dothideomycetes</taxon>
        <taxon>Pleosporomycetidae</taxon>
        <taxon>Pleosporales</taxon>
        <taxon>Pleosporineae</taxon>
        <taxon>Didymellaceae</taxon>
        <taxon>Epicoccum</taxon>
    </lineage>
</organism>
<evidence type="ECO:0000313" key="1">
    <source>
        <dbReference type="EMBL" id="OSS46598.1"/>
    </source>
</evidence>
<keyword evidence="2" id="KW-1185">Reference proteome</keyword>
<protein>
    <submittedName>
        <fullName evidence="1">Uncharacterized protein</fullName>
    </submittedName>
</protein>
<proteinExistence type="predicted"/>
<accession>A0A1Y2LU93</accession>
<evidence type="ECO:0000313" key="2">
    <source>
        <dbReference type="Proteomes" id="UP000193240"/>
    </source>
</evidence>